<dbReference type="InterPro" id="IPR008942">
    <property type="entry name" value="ENTH_VHS"/>
</dbReference>
<feature type="compositionally biased region" description="Polar residues" evidence="1">
    <location>
        <begin position="147"/>
        <end position="158"/>
    </location>
</feature>
<protein>
    <recommendedName>
        <fullName evidence="2">CID domain-containing protein</fullName>
    </recommendedName>
</protein>
<dbReference type="Gene3D" id="1.25.40.90">
    <property type="match status" value="1"/>
</dbReference>
<feature type="region of interest" description="Disordered" evidence="1">
    <location>
        <begin position="145"/>
        <end position="172"/>
    </location>
</feature>
<dbReference type="PROSITE" id="PS51391">
    <property type="entry name" value="CID"/>
    <property type="match status" value="1"/>
</dbReference>
<name>A0A078A2H0_STYLE</name>
<evidence type="ECO:0000256" key="1">
    <source>
        <dbReference type="SAM" id="MobiDB-lite"/>
    </source>
</evidence>
<dbReference type="SUPFAM" id="SSF48464">
    <property type="entry name" value="ENTH/VHS domain"/>
    <property type="match status" value="1"/>
</dbReference>
<keyword evidence="4" id="KW-1185">Reference proteome</keyword>
<evidence type="ECO:0000313" key="3">
    <source>
        <dbReference type="EMBL" id="CDW76012.1"/>
    </source>
</evidence>
<proteinExistence type="predicted"/>
<sequence>MLTGSKECIISTSSHFLKLAEKNHAMIPKLMELWQSKLKECPEKKKLSFIYLANEIINISKMNDSKKNEKIQEMKSFWMFFEDIISEAVSQAYIECKSLSSDRKGMMKVVNIWKNRCTFQIEKLDQLIQNLNEIEQDLMKLKEKQNQQHLSSGGNQKQKSNKKRKHPPISLSEFNNQPDFIVQEQWLSLADLIQYQIETKAKMTKYSGELDTMCEKLDLVDEIEFDCKSDEYSRLWRLYEEQQRALLTQLRDQFAKIDNQQFQSLLITQKMDEMLEKVKKIKFKLNIEE</sequence>
<evidence type="ECO:0000313" key="4">
    <source>
        <dbReference type="Proteomes" id="UP000039865"/>
    </source>
</evidence>
<dbReference type="Pfam" id="PF04818">
    <property type="entry name" value="CID"/>
    <property type="match status" value="1"/>
</dbReference>
<evidence type="ECO:0000259" key="2">
    <source>
        <dbReference type="PROSITE" id="PS51391"/>
    </source>
</evidence>
<dbReference type="AlphaFoldDB" id="A0A078A2H0"/>
<feature type="domain" description="CID" evidence="2">
    <location>
        <begin position="1"/>
        <end position="135"/>
    </location>
</feature>
<dbReference type="SMART" id="SM00582">
    <property type="entry name" value="RPR"/>
    <property type="match status" value="1"/>
</dbReference>
<dbReference type="Proteomes" id="UP000039865">
    <property type="component" value="Unassembled WGS sequence"/>
</dbReference>
<reference evidence="3 4" key="1">
    <citation type="submission" date="2014-06" db="EMBL/GenBank/DDBJ databases">
        <authorList>
            <person name="Swart Estienne"/>
        </authorList>
    </citation>
    <scope>NUCLEOTIDE SEQUENCE [LARGE SCALE GENOMIC DNA]</scope>
    <source>
        <strain evidence="3 4">130c</strain>
    </source>
</reference>
<gene>
    <name evidence="3" type="primary">Contig756.g827</name>
    <name evidence="3" type="ORF">STYLEM_5008</name>
</gene>
<dbReference type="OrthoDB" id="10069473at2759"/>
<dbReference type="EMBL" id="CCKQ01004861">
    <property type="protein sequence ID" value="CDW76012.1"/>
    <property type="molecule type" value="Genomic_DNA"/>
</dbReference>
<dbReference type="InParanoid" id="A0A078A2H0"/>
<dbReference type="InterPro" id="IPR006569">
    <property type="entry name" value="CID_dom"/>
</dbReference>
<organism evidence="3 4">
    <name type="scientific">Stylonychia lemnae</name>
    <name type="common">Ciliate</name>
    <dbReference type="NCBI Taxonomy" id="5949"/>
    <lineage>
        <taxon>Eukaryota</taxon>
        <taxon>Sar</taxon>
        <taxon>Alveolata</taxon>
        <taxon>Ciliophora</taxon>
        <taxon>Intramacronucleata</taxon>
        <taxon>Spirotrichea</taxon>
        <taxon>Stichotrichia</taxon>
        <taxon>Sporadotrichida</taxon>
        <taxon>Oxytrichidae</taxon>
        <taxon>Stylonychinae</taxon>
        <taxon>Stylonychia</taxon>
    </lineage>
</organism>
<accession>A0A078A2H0</accession>